<dbReference type="InterPro" id="IPR012171">
    <property type="entry name" value="Fatty_acid_desaturase"/>
</dbReference>
<evidence type="ECO:0000256" key="1">
    <source>
        <dbReference type="SAM" id="Phobius"/>
    </source>
</evidence>
<dbReference type="InterPro" id="IPR005804">
    <property type="entry name" value="FA_desaturase_dom"/>
</dbReference>
<dbReference type="CDD" id="cd03506">
    <property type="entry name" value="Delta6-FADS-like"/>
    <property type="match status" value="1"/>
</dbReference>
<feature type="transmembrane region" description="Helical" evidence="1">
    <location>
        <begin position="184"/>
        <end position="206"/>
    </location>
</feature>
<feature type="transmembrane region" description="Helical" evidence="1">
    <location>
        <begin position="218"/>
        <end position="236"/>
    </location>
</feature>
<proteinExistence type="predicted"/>
<dbReference type="AlphaFoldDB" id="A0A7W3PJU8"/>
<feature type="transmembrane region" description="Helical" evidence="1">
    <location>
        <begin position="82"/>
        <end position="100"/>
    </location>
</feature>
<sequence length="374" mass="40986">MTSIAPSAASGVTTGRLADAGFRPTVPGQASKPTSTYSALLKSVREAGLLKRRTGFYITVFVVLVLCLGGAATGFVLLGSSWFQLLIAGALGIILTQFAFLTHEASHRQVFESGTTNDKVGRVLAAGVVGISYAWWMTKHSRHHANPNTKGKDPDIAFDTISFLEEDAAKQRGVLGFITRRQGYFFFPLLLGEGVNLHVTSFRTLLGREKVEGRALEIVLIATRLALYFGVVFWFLPLGMAFAFIGVQMAVFGLYMGSSFAPNHKGMPIIPEGAKVDFLSKQVLTSRNITGRFSTAFMGGLNYQVEHHLFPSMARPHLRAASRLVKQHCETHDIPYTQTTITKSYAIVIRYLNRVGLAARDPFDCPAAQQLRPR</sequence>
<comment type="caution">
    <text evidence="4">The sequence shown here is derived from an EMBL/GenBank/DDBJ whole genome shotgun (WGS) entry which is preliminary data.</text>
</comment>
<keyword evidence="5" id="KW-1185">Reference proteome</keyword>
<feature type="transmembrane region" description="Helical" evidence="1">
    <location>
        <begin position="120"/>
        <end position="138"/>
    </location>
</feature>
<evidence type="ECO:0000313" key="4">
    <source>
        <dbReference type="EMBL" id="MBA8814453.1"/>
    </source>
</evidence>
<keyword evidence="1" id="KW-1133">Transmembrane helix</keyword>
<dbReference type="Proteomes" id="UP000522688">
    <property type="component" value="Unassembled WGS sequence"/>
</dbReference>
<dbReference type="GO" id="GO:0008610">
    <property type="term" value="P:lipid biosynthetic process"/>
    <property type="evidence" value="ECO:0007669"/>
    <property type="project" value="UniProtKB-ARBA"/>
</dbReference>
<dbReference type="PIRSF" id="PIRSF015921">
    <property type="entry name" value="FA_sphinglp_des"/>
    <property type="match status" value="1"/>
</dbReference>
<evidence type="ECO:0000313" key="5">
    <source>
        <dbReference type="Proteomes" id="UP000321154"/>
    </source>
</evidence>
<evidence type="ECO:0000259" key="2">
    <source>
        <dbReference type="Pfam" id="PF00487"/>
    </source>
</evidence>
<name>A0A7W3PJU8_9MICO</name>
<protein>
    <submittedName>
        <fullName evidence="4">Fatty acid desaturase</fullName>
    </submittedName>
</protein>
<dbReference type="Pfam" id="PF00487">
    <property type="entry name" value="FA_desaturase"/>
    <property type="match status" value="1"/>
</dbReference>
<dbReference type="GO" id="GO:0016717">
    <property type="term" value="F:oxidoreductase activity, acting on paired donors, with oxidation of a pair of donors resulting in the reduction of molecular oxygen to two molecules of water"/>
    <property type="evidence" value="ECO:0007669"/>
    <property type="project" value="TreeGrafter"/>
</dbReference>
<dbReference type="EMBL" id="JACGWW010000005">
    <property type="protein sequence ID" value="MBA8814453.1"/>
    <property type="molecule type" value="Genomic_DNA"/>
</dbReference>
<dbReference type="PANTHER" id="PTHR19353">
    <property type="entry name" value="FATTY ACID DESATURASE 2"/>
    <property type="match status" value="1"/>
</dbReference>
<evidence type="ECO:0000313" key="3">
    <source>
        <dbReference type="EMBL" id="GEK84088.1"/>
    </source>
</evidence>
<feature type="transmembrane region" description="Helical" evidence="1">
    <location>
        <begin position="55"/>
        <end position="76"/>
    </location>
</feature>
<reference evidence="4 6" key="2">
    <citation type="submission" date="2020-07" db="EMBL/GenBank/DDBJ databases">
        <title>Sequencing the genomes of 1000 actinobacteria strains.</title>
        <authorList>
            <person name="Klenk H.-P."/>
        </authorList>
    </citation>
    <scope>NUCLEOTIDE SEQUENCE [LARGE SCALE GENOMIC DNA]</scope>
    <source>
        <strain evidence="4 6">DSM 10309</strain>
    </source>
</reference>
<feature type="domain" description="Fatty acid desaturase" evidence="2">
    <location>
        <begin position="81"/>
        <end position="339"/>
    </location>
</feature>
<keyword evidence="1" id="KW-0472">Membrane</keyword>
<organism evidence="4 6">
    <name type="scientific">Frigoribacterium faeni</name>
    <dbReference type="NCBI Taxonomy" id="145483"/>
    <lineage>
        <taxon>Bacteria</taxon>
        <taxon>Bacillati</taxon>
        <taxon>Actinomycetota</taxon>
        <taxon>Actinomycetes</taxon>
        <taxon>Micrococcales</taxon>
        <taxon>Microbacteriaceae</taxon>
        <taxon>Frigoribacterium</taxon>
    </lineage>
</organism>
<accession>A0A7W3PJU8</accession>
<dbReference type="GO" id="GO:0016020">
    <property type="term" value="C:membrane"/>
    <property type="evidence" value="ECO:0007669"/>
    <property type="project" value="TreeGrafter"/>
</dbReference>
<dbReference type="PANTHER" id="PTHR19353:SF19">
    <property type="entry name" value="DELTA(5) FATTY ACID DESATURASE C-RELATED"/>
    <property type="match status" value="1"/>
</dbReference>
<dbReference type="Proteomes" id="UP000321154">
    <property type="component" value="Unassembled WGS sequence"/>
</dbReference>
<evidence type="ECO:0000313" key="6">
    <source>
        <dbReference type="Proteomes" id="UP000522688"/>
    </source>
</evidence>
<keyword evidence="1" id="KW-0812">Transmembrane</keyword>
<reference evidence="3 5" key="1">
    <citation type="submission" date="2019-07" db="EMBL/GenBank/DDBJ databases">
        <title>Whole genome shotgun sequence of Frigoribacterium faeni NBRC 103066.</title>
        <authorList>
            <person name="Hosoyama A."/>
            <person name="Uohara A."/>
            <person name="Ohji S."/>
            <person name="Ichikawa N."/>
        </authorList>
    </citation>
    <scope>NUCLEOTIDE SEQUENCE [LARGE SCALE GENOMIC DNA]</scope>
    <source>
        <strain evidence="3 5">NBRC 103066</strain>
    </source>
</reference>
<gene>
    <name evidence="4" type="ORF">FB463_002726</name>
    <name evidence="3" type="ORF">FFA01_23970</name>
</gene>
<dbReference type="EMBL" id="BJUV01000027">
    <property type="protein sequence ID" value="GEK84088.1"/>
    <property type="molecule type" value="Genomic_DNA"/>
</dbReference>